<keyword evidence="3" id="KW-1185">Reference proteome</keyword>
<comment type="caution">
    <text evidence="2">The sequence shown here is derived from an EMBL/GenBank/DDBJ whole genome shotgun (WGS) entry which is preliminary data.</text>
</comment>
<sequence length="192" mass="21817">MSAMLSGVASRRRQQQSHIAGYEKFQQDRNQRPSKNGRTKSVDDARTKTDTKNEACLELLRLAALLKETLPHLRQVRETLGDRDATQTHRKKLAVDMNKFDLPLIEKTIDIITKTAVEASPLPGMKEYHRKMYNNEKEEISQIRLSKDVTPVQHMITRFLAGNGESPRKPLPRVTKSVVTPRQASDAQAEDS</sequence>
<reference evidence="2 3" key="1">
    <citation type="journal article" date="2012" name="Genome Biol.">
        <title>Genome and low-iron response of an oceanic diatom adapted to chronic iron limitation.</title>
        <authorList>
            <person name="Lommer M."/>
            <person name="Specht M."/>
            <person name="Roy A.S."/>
            <person name="Kraemer L."/>
            <person name="Andreson R."/>
            <person name="Gutowska M.A."/>
            <person name="Wolf J."/>
            <person name="Bergner S.V."/>
            <person name="Schilhabel M.B."/>
            <person name="Klostermeier U.C."/>
            <person name="Beiko R.G."/>
            <person name="Rosenstiel P."/>
            <person name="Hippler M."/>
            <person name="Laroche J."/>
        </authorList>
    </citation>
    <scope>NUCLEOTIDE SEQUENCE [LARGE SCALE GENOMIC DNA]</scope>
    <source>
        <strain evidence="2 3">CCMP1005</strain>
    </source>
</reference>
<evidence type="ECO:0000313" key="3">
    <source>
        <dbReference type="Proteomes" id="UP000266841"/>
    </source>
</evidence>
<feature type="region of interest" description="Disordered" evidence="1">
    <location>
        <begin position="161"/>
        <end position="192"/>
    </location>
</feature>
<proteinExistence type="predicted"/>
<feature type="compositionally biased region" description="Polar residues" evidence="1">
    <location>
        <begin position="177"/>
        <end position="186"/>
    </location>
</feature>
<evidence type="ECO:0000256" key="1">
    <source>
        <dbReference type="SAM" id="MobiDB-lite"/>
    </source>
</evidence>
<feature type="region of interest" description="Disordered" evidence="1">
    <location>
        <begin position="1"/>
        <end position="47"/>
    </location>
</feature>
<dbReference type="AlphaFoldDB" id="K0SUS4"/>
<accession>K0SUS4</accession>
<evidence type="ECO:0000313" key="2">
    <source>
        <dbReference type="EMBL" id="EJK64756.1"/>
    </source>
</evidence>
<dbReference type="EMBL" id="AGNL01016912">
    <property type="protein sequence ID" value="EJK64756.1"/>
    <property type="molecule type" value="Genomic_DNA"/>
</dbReference>
<protein>
    <submittedName>
        <fullName evidence="2">Uncharacterized protein</fullName>
    </submittedName>
</protein>
<organism evidence="2 3">
    <name type="scientific">Thalassiosira oceanica</name>
    <name type="common">Marine diatom</name>
    <dbReference type="NCBI Taxonomy" id="159749"/>
    <lineage>
        <taxon>Eukaryota</taxon>
        <taxon>Sar</taxon>
        <taxon>Stramenopiles</taxon>
        <taxon>Ochrophyta</taxon>
        <taxon>Bacillariophyta</taxon>
        <taxon>Coscinodiscophyceae</taxon>
        <taxon>Thalassiosirophycidae</taxon>
        <taxon>Thalassiosirales</taxon>
        <taxon>Thalassiosiraceae</taxon>
        <taxon>Thalassiosira</taxon>
    </lineage>
</organism>
<feature type="non-terminal residue" evidence="2">
    <location>
        <position position="192"/>
    </location>
</feature>
<dbReference type="Proteomes" id="UP000266841">
    <property type="component" value="Unassembled WGS sequence"/>
</dbReference>
<gene>
    <name evidence="2" type="ORF">THAOC_14478</name>
</gene>
<name>K0SUS4_THAOC</name>